<name>A0A285NGU1_9HYPH</name>
<dbReference type="EMBL" id="OBEL01000001">
    <property type="protein sequence ID" value="SNZ08123.1"/>
    <property type="molecule type" value="Genomic_DNA"/>
</dbReference>
<evidence type="ECO:0000256" key="10">
    <source>
        <dbReference type="ARBA" id="ARBA00023304"/>
    </source>
</evidence>
<dbReference type="PANTHER" id="PTHR42743">
    <property type="entry name" value="AMINO-ACID AMINOTRANSFERASE"/>
    <property type="match status" value="1"/>
</dbReference>
<evidence type="ECO:0000313" key="15">
    <source>
        <dbReference type="Proteomes" id="UP000219439"/>
    </source>
</evidence>
<organism evidence="14 15">
    <name type="scientific">Cohaesibacter gelatinilyticus</name>
    <dbReference type="NCBI Taxonomy" id="372072"/>
    <lineage>
        <taxon>Bacteria</taxon>
        <taxon>Pseudomonadati</taxon>
        <taxon>Pseudomonadota</taxon>
        <taxon>Alphaproteobacteria</taxon>
        <taxon>Hyphomicrobiales</taxon>
        <taxon>Cohaesibacteraceae</taxon>
    </lineage>
</organism>
<evidence type="ECO:0000256" key="11">
    <source>
        <dbReference type="ARBA" id="ARBA00048212"/>
    </source>
</evidence>
<dbReference type="AlphaFoldDB" id="A0A285NGU1"/>
<dbReference type="InterPro" id="IPR036038">
    <property type="entry name" value="Aminotransferase-like"/>
</dbReference>
<dbReference type="EC" id="2.6.1.42" evidence="7"/>
<evidence type="ECO:0000256" key="5">
    <source>
        <dbReference type="ARBA" id="ARBA00005072"/>
    </source>
</evidence>
<dbReference type="InterPro" id="IPR001544">
    <property type="entry name" value="Aminotrans_IV"/>
</dbReference>
<sequence length="291" mass="31363">MSGALAISLNGELLTGEKINQAGLAIADRGALLGDGLFETLPIWNGQIIWINEHLDRLSQGLSLLGMDGPKANLRNTIKSLKPIAIEHGGNAIVRLTITRGEGGRGLLPPVTPSPTILASLSPYPQTMAFADVTLATSTIRRNEGSPLSRLKSLGYLDNILATKEASNKGAEDALIFNNQGHACCSTIANLFAVFDKTIVTPPLKDGVLGGIMREKLLDLLPTHGVQIEEKSQTAEQLKKADGLFLTNSLRIIRRVTRLDNQVFETSKNDVVAQCQAIMRAHLQEQFAITL</sequence>
<keyword evidence="14" id="KW-0808">Transferase</keyword>
<dbReference type="InterPro" id="IPR043131">
    <property type="entry name" value="BCAT-like_N"/>
</dbReference>
<keyword evidence="10" id="KW-0100">Branched-chain amino acid biosynthesis</keyword>
<keyword evidence="14" id="KW-0032">Aminotransferase</keyword>
<dbReference type="Gene3D" id="3.20.10.10">
    <property type="entry name" value="D-amino Acid Aminotransferase, subunit A, domain 2"/>
    <property type="match status" value="1"/>
</dbReference>
<dbReference type="Proteomes" id="UP000219439">
    <property type="component" value="Unassembled WGS sequence"/>
</dbReference>
<comment type="pathway">
    <text evidence="4">Amino-acid biosynthesis; L-valine biosynthesis; L-valine from pyruvate: step 4/4.</text>
</comment>
<evidence type="ECO:0000256" key="9">
    <source>
        <dbReference type="ARBA" id="ARBA00022898"/>
    </source>
</evidence>
<comment type="pathway">
    <text evidence="3">Amino-acid biosynthesis; L-isoleucine biosynthesis; L-isoleucine from 2-oxobutanoate: step 4/4.</text>
</comment>
<dbReference type="SUPFAM" id="SSF56752">
    <property type="entry name" value="D-aminoacid aminotransferase-like PLP-dependent enzymes"/>
    <property type="match status" value="1"/>
</dbReference>
<keyword evidence="15" id="KW-1185">Reference proteome</keyword>
<evidence type="ECO:0000256" key="3">
    <source>
        <dbReference type="ARBA" id="ARBA00004824"/>
    </source>
</evidence>
<proteinExistence type="inferred from homology"/>
<comment type="catalytic activity">
    <reaction evidence="12">
        <text>L-isoleucine + 2-oxoglutarate = (S)-3-methyl-2-oxopentanoate + L-glutamate</text>
        <dbReference type="Rhea" id="RHEA:24801"/>
        <dbReference type="ChEBI" id="CHEBI:16810"/>
        <dbReference type="ChEBI" id="CHEBI:29985"/>
        <dbReference type="ChEBI" id="CHEBI:35146"/>
        <dbReference type="ChEBI" id="CHEBI:58045"/>
        <dbReference type="EC" id="2.6.1.42"/>
    </reaction>
</comment>
<accession>A0A285NGU1</accession>
<dbReference type="GO" id="GO:0004084">
    <property type="term" value="F:branched-chain-amino-acid transaminase activity"/>
    <property type="evidence" value="ECO:0007669"/>
    <property type="project" value="UniProtKB-EC"/>
</dbReference>
<evidence type="ECO:0000256" key="2">
    <source>
        <dbReference type="ARBA" id="ARBA00003109"/>
    </source>
</evidence>
<comment type="similarity">
    <text evidence="6">Belongs to the class-IV pyridoxal-phosphate-dependent aminotransferase family.</text>
</comment>
<comment type="pathway">
    <text evidence="5">Amino-acid biosynthesis; L-leucine biosynthesis; L-leucine from 3-methyl-2-oxobutanoate: step 4/4.</text>
</comment>
<evidence type="ECO:0000256" key="8">
    <source>
        <dbReference type="ARBA" id="ARBA00014472"/>
    </source>
</evidence>
<evidence type="ECO:0000256" key="4">
    <source>
        <dbReference type="ARBA" id="ARBA00004931"/>
    </source>
</evidence>
<evidence type="ECO:0000256" key="13">
    <source>
        <dbReference type="ARBA" id="ARBA00049229"/>
    </source>
</evidence>
<evidence type="ECO:0000256" key="12">
    <source>
        <dbReference type="ARBA" id="ARBA00048798"/>
    </source>
</evidence>
<reference evidence="14 15" key="1">
    <citation type="submission" date="2017-09" db="EMBL/GenBank/DDBJ databases">
        <authorList>
            <person name="Ehlers B."/>
            <person name="Leendertz F.H."/>
        </authorList>
    </citation>
    <scope>NUCLEOTIDE SEQUENCE [LARGE SCALE GENOMIC DNA]</scope>
    <source>
        <strain evidence="14 15">DSM 18289</strain>
    </source>
</reference>
<evidence type="ECO:0000256" key="1">
    <source>
        <dbReference type="ARBA" id="ARBA00001933"/>
    </source>
</evidence>
<dbReference type="GO" id="GO:0008153">
    <property type="term" value="P:4-aminobenzoate biosynthetic process"/>
    <property type="evidence" value="ECO:0007669"/>
    <property type="project" value="TreeGrafter"/>
</dbReference>
<comment type="catalytic activity">
    <reaction evidence="11">
        <text>L-valine + 2-oxoglutarate = 3-methyl-2-oxobutanoate + L-glutamate</text>
        <dbReference type="Rhea" id="RHEA:24813"/>
        <dbReference type="ChEBI" id="CHEBI:11851"/>
        <dbReference type="ChEBI" id="CHEBI:16810"/>
        <dbReference type="ChEBI" id="CHEBI:29985"/>
        <dbReference type="ChEBI" id="CHEBI:57762"/>
        <dbReference type="EC" id="2.6.1.42"/>
    </reaction>
</comment>
<dbReference type="GO" id="GO:0008696">
    <property type="term" value="F:4-amino-4-deoxychorismate lyase activity"/>
    <property type="evidence" value="ECO:0007669"/>
    <property type="project" value="TreeGrafter"/>
</dbReference>
<gene>
    <name evidence="14" type="ORF">SAMN06265368_1465</name>
</gene>
<comment type="function">
    <text evidence="2">Acts on leucine, isoleucine and valine.</text>
</comment>
<comment type="catalytic activity">
    <reaction evidence="13">
        <text>L-leucine + 2-oxoglutarate = 4-methyl-2-oxopentanoate + L-glutamate</text>
        <dbReference type="Rhea" id="RHEA:18321"/>
        <dbReference type="ChEBI" id="CHEBI:16810"/>
        <dbReference type="ChEBI" id="CHEBI:17865"/>
        <dbReference type="ChEBI" id="CHEBI:29985"/>
        <dbReference type="ChEBI" id="CHEBI:57427"/>
        <dbReference type="EC" id="2.6.1.42"/>
    </reaction>
</comment>
<dbReference type="GO" id="GO:0009082">
    <property type="term" value="P:branched-chain amino acid biosynthetic process"/>
    <property type="evidence" value="ECO:0007669"/>
    <property type="project" value="UniProtKB-KW"/>
</dbReference>
<comment type="cofactor">
    <cofactor evidence="1">
        <name>pyridoxal 5'-phosphate</name>
        <dbReference type="ChEBI" id="CHEBI:597326"/>
    </cofactor>
</comment>
<dbReference type="GO" id="GO:0005829">
    <property type="term" value="C:cytosol"/>
    <property type="evidence" value="ECO:0007669"/>
    <property type="project" value="TreeGrafter"/>
</dbReference>
<evidence type="ECO:0000256" key="7">
    <source>
        <dbReference type="ARBA" id="ARBA00013053"/>
    </source>
</evidence>
<dbReference type="Gene3D" id="3.30.470.10">
    <property type="match status" value="1"/>
</dbReference>
<dbReference type="RefSeq" id="WP_097152632.1">
    <property type="nucleotide sequence ID" value="NZ_OBEL01000001.1"/>
</dbReference>
<dbReference type="InterPro" id="IPR043132">
    <property type="entry name" value="BCAT-like_C"/>
</dbReference>
<dbReference type="FunFam" id="3.20.10.10:FF:000002">
    <property type="entry name" value="D-alanine aminotransferase"/>
    <property type="match status" value="1"/>
</dbReference>
<protein>
    <recommendedName>
        <fullName evidence="8">Probable branched-chain-amino-acid aminotransferase</fullName>
        <ecNumber evidence="7">2.6.1.42</ecNumber>
    </recommendedName>
</protein>
<evidence type="ECO:0000256" key="6">
    <source>
        <dbReference type="ARBA" id="ARBA00009320"/>
    </source>
</evidence>
<dbReference type="Pfam" id="PF01063">
    <property type="entry name" value="Aminotran_4"/>
    <property type="match status" value="1"/>
</dbReference>
<dbReference type="PANTHER" id="PTHR42743:SF2">
    <property type="entry name" value="AMINODEOXYCHORISMATE LYASE"/>
    <property type="match status" value="1"/>
</dbReference>
<dbReference type="OrthoDB" id="9809239at2"/>
<dbReference type="InterPro" id="IPR050571">
    <property type="entry name" value="Class-IV_PLP-Dep_Aminotrnsfr"/>
</dbReference>
<keyword evidence="9" id="KW-0663">Pyridoxal phosphate</keyword>
<evidence type="ECO:0000313" key="14">
    <source>
        <dbReference type="EMBL" id="SNZ08123.1"/>
    </source>
</evidence>
<keyword evidence="10" id="KW-0028">Amino-acid biosynthesis</keyword>